<name>A0A5D2CVK4_GOSDA</name>
<evidence type="ECO:0000256" key="1">
    <source>
        <dbReference type="SAM" id="SignalP"/>
    </source>
</evidence>
<evidence type="ECO:0000313" key="3">
    <source>
        <dbReference type="Proteomes" id="UP000323506"/>
    </source>
</evidence>
<gene>
    <name evidence="2" type="ORF">ES288_D04G003800v1</name>
</gene>
<keyword evidence="1" id="KW-0732">Signal</keyword>
<accession>A0A5D2CVK4</accession>
<dbReference type="AlphaFoldDB" id="A0A5D2CVK4"/>
<reference evidence="2 3" key="1">
    <citation type="submission" date="2019-06" db="EMBL/GenBank/DDBJ databases">
        <title>WGS assembly of Gossypium darwinii.</title>
        <authorList>
            <person name="Chen Z.J."/>
            <person name="Sreedasyam A."/>
            <person name="Ando A."/>
            <person name="Song Q."/>
            <person name="De L."/>
            <person name="Hulse-Kemp A."/>
            <person name="Ding M."/>
            <person name="Ye W."/>
            <person name="Kirkbride R."/>
            <person name="Jenkins J."/>
            <person name="Plott C."/>
            <person name="Lovell J."/>
            <person name="Lin Y.-M."/>
            <person name="Vaughn R."/>
            <person name="Liu B."/>
            <person name="Li W."/>
            <person name="Simpson S."/>
            <person name="Scheffler B."/>
            <person name="Saski C."/>
            <person name="Grover C."/>
            <person name="Hu G."/>
            <person name="Conover J."/>
            <person name="Carlson J."/>
            <person name="Shu S."/>
            <person name="Boston L."/>
            <person name="Williams M."/>
            <person name="Peterson D."/>
            <person name="Mcgee K."/>
            <person name="Jones D."/>
            <person name="Wendel J."/>
            <person name="Stelly D."/>
            <person name="Grimwood J."/>
            <person name="Schmutz J."/>
        </authorList>
    </citation>
    <scope>NUCLEOTIDE SEQUENCE [LARGE SCALE GENOMIC DNA]</scope>
    <source>
        <strain evidence="2">1808015.09</strain>
    </source>
</reference>
<dbReference type="EMBL" id="CM017704">
    <property type="protein sequence ID" value="TYG72232.1"/>
    <property type="molecule type" value="Genomic_DNA"/>
</dbReference>
<dbReference type="Proteomes" id="UP000323506">
    <property type="component" value="Chromosome D04"/>
</dbReference>
<feature type="signal peptide" evidence="1">
    <location>
        <begin position="1"/>
        <end position="21"/>
    </location>
</feature>
<keyword evidence="3" id="KW-1185">Reference proteome</keyword>
<evidence type="ECO:0008006" key="4">
    <source>
        <dbReference type="Google" id="ProtNLM"/>
    </source>
</evidence>
<feature type="chain" id="PRO_5022735405" description="Secreted protein" evidence="1">
    <location>
        <begin position="22"/>
        <end position="64"/>
    </location>
</feature>
<evidence type="ECO:0000313" key="2">
    <source>
        <dbReference type="EMBL" id="TYG72232.1"/>
    </source>
</evidence>
<organism evidence="2 3">
    <name type="scientific">Gossypium darwinii</name>
    <name type="common">Darwin's cotton</name>
    <name type="synonym">Gossypium barbadense var. darwinii</name>
    <dbReference type="NCBI Taxonomy" id="34276"/>
    <lineage>
        <taxon>Eukaryota</taxon>
        <taxon>Viridiplantae</taxon>
        <taxon>Streptophyta</taxon>
        <taxon>Embryophyta</taxon>
        <taxon>Tracheophyta</taxon>
        <taxon>Spermatophyta</taxon>
        <taxon>Magnoliopsida</taxon>
        <taxon>eudicotyledons</taxon>
        <taxon>Gunneridae</taxon>
        <taxon>Pentapetalae</taxon>
        <taxon>rosids</taxon>
        <taxon>malvids</taxon>
        <taxon>Malvales</taxon>
        <taxon>Malvaceae</taxon>
        <taxon>Malvoideae</taxon>
        <taxon>Gossypium</taxon>
    </lineage>
</organism>
<proteinExistence type="predicted"/>
<protein>
    <recommendedName>
        <fullName evidence="4">Secreted protein</fullName>
    </recommendedName>
</protein>
<sequence length="64" mass="6984">MLLVRVLFHLLFVVNIESVLSFFRTLSASPSKHTSLKPISYAKITACKHACASAIVGSQIFSFG</sequence>